<dbReference type="EMBL" id="JBBWWR010000001">
    <property type="protein sequence ID" value="KAK8971072.1"/>
    <property type="molecule type" value="Genomic_DNA"/>
</dbReference>
<evidence type="ECO:0000256" key="3">
    <source>
        <dbReference type="ARBA" id="ARBA00022525"/>
    </source>
</evidence>
<comment type="similarity">
    <text evidence="1 4">Belongs to the plant dirigent protein family.</text>
</comment>
<keyword evidence="3 4" id="KW-0964">Secreted</keyword>
<comment type="caution">
    <text evidence="5">The sequence shown here is derived from an EMBL/GenBank/DDBJ whole genome shotgun (WGS) entry which is preliminary data.</text>
</comment>
<comment type="subunit">
    <text evidence="2 4">Homodimer.</text>
</comment>
<dbReference type="Pfam" id="PF03018">
    <property type="entry name" value="Dirigent"/>
    <property type="match status" value="1"/>
</dbReference>
<keyword evidence="4" id="KW-0732">Signal</keyword>
<keyword evidence="6" id="KW-1185">Reference proteome</keyword>
<evidence type="ECO:0000256" key="4">
    <source>
        <dbReference type="RuleBase" id="RU363099"/>
    </source>
</evidence>
<comment type="subcellular location">
    <subcellularLocation>
        <location evidence="4">Secreted</location>
        <location evidence="4">Extracellular space</location>
        <location evidence="4">Apoplast</location>
    </subcellularLocation>
</comment>
<dbReference type="Proteomes" id="UP001412067">
    <property type="component" value="Unassembled WGS sequence"/>
</dbReference>
<proteinExistence type="inferred from homology"/>
<evidence type="ECO:0000256" key="1">
    <source>
        <dbReference type="ARBA" id="ARBA00010746"/>
    </source>
</evidence>
<dbReference type="PANTHER" id="PTHR21495">
    <property type="entry name" value="NUCLEOPORIN-RELATED"/>
    <property type="match status" value="1"/>
</dbReference>
<dbReference type="InterPro" id="IPR044859">
    <property type="entry name" value="Allene_oxi_cyc_Dirigent"/>
</dbReference>
<dbReference type="InterPro" id="IPR004265">
    <property type="entry name" value="Dirigent"/>
</dbReference>
<gene>
    <name evidence="5" type="ORF">KSP40_PGU003604</name>
</gene>
<sequence>MGRAFLFFLGLLAHLLTAASAAPDSGGRPANFLPESTIPVRDPILGKEKLIHLHFFWHNIVSGSNPTAVTVARAAATDSSASRFGLVNVIDDPLTVGPNRSSRVVGRAQGLLVSADQEVLGFLMVMNFVLADGEYNGSTLAVMGRSPPLIVREMPIIGGSGVFRFARGYVNARTHSLDRESGDALVEYHCYAAVLDFPALDNN</sequence>
<evidence type="ECO:0000256" key="2">
    <source>
        <dbReference type="ARBA" id="ARBA00011738"/>
    </source>
</evidence>
<feature type="chain" id="PRO_5044997081" description="Dirigent protein" evidence="4">
    <location>
        <begin position="22"/>
        <end position="203"/>
    </location>
</feature>
<keyword evidence="4" id="KW-0052">Apoplast</keyword>
<protein>
    <recommendedName>
        <fullName evidence="4">Dirigent protein</fullName>
    </recommendedName>
</protein>
<name>A0ABR2N4N2_9ASPA</name>
<evidence type="ECO:0000313" key="5">
    <source>
        <dbReference type="EMBL" id="KAK8971072.1"/>
    </source>
</evidence>
<comment type="function">
    <text evidence="4">Dirigent proteins impart stereoselectivity on the phenoxy radical-coupling reaction, yielding optically active lignans from two molecules of coniferyl alcohol in the biosynthesis of lignans, flavonolignans, and alkaloids and thus plays a central role in plant secondary metabolism.</text>
</comment>
<dbReference type="Gene3D" id="2.40.480.10">
    <property type="entry name" value="Allene oxide cyclase-like"/>
    <property type="match status" value="1"/>
</dbReference>
<organism evidence="5 6">
    <name type="scientific">Platanthera guangdongensis</name>
    <dbReference type="NCBI Taxonomy" id="2320717"/>
    <lineage>
        <taxon>Eukaryota</taxon>
        <taxon>Viridiplantae</taxon>
        <taxon>Streptophyta</taxon>
        <taxon>Embryophyta</taxon>
        <taxon>Tracheophyta</taxon>
        <taxon>Spermatophyta</taxon>
        <taxon>Magnoliopsida</taxon>
        <taxon>Liliopsida</taxon>
        <taxon>Asparagales</taxon>
        <taxon>Orchidaceae</taxon>
        <taxon>Orchidoideae</taxon>
        <taxon>Orchideae</taxon>
        <taxon>Orchidinae</taxon>
        <taxon>Platanthera</taxon>
    </lineage>
</organism>
<accession>A0ABR2N4N2</accession>
<evidence type="ECO:0000313" key="6">
    <source>
        <dbReference type="Proteomes" id="UP001412067"/>
    </source>
</evidence>
<reference evidence="5 6" key="1">
    <citation type="journal article" date="2022" name="Nat. Plants">
        <title>Genomes of leafy and leafless Platanthera orchids illuminate the evolution of mycoheterotrophy.</title>
        <authorList>
            <person name="Li M.H."/>
            <person name="Liu K.W."/>
            <person name="Li Z."/>
            <person name="Lu H.C."/>
            <person name="Ye Q.L."/>
            <person name="Zhang D."/>
            <person name="Wang J.Y."/>
            <person name="Li Y.F."/>
            <person name="Zhong Z.M."/>
            <person name="Liu X."/>
            <person name="Yu X."/>
            <person name="Liu D.K."/>
            <person name="Tu X.D."/>
            <person name="Liu B."/>
            <person name="Hao Y."/>
            <person name="Liao X.Y."/>
            <person name="Jiang Y.T."/>
            <person name="Sun W.H."/>
            <person name="Chen J."/>
            <person name="Chen Y.Q."/>
            <person name="Ai Y."/>
            <person name="Zhai J.W."/>
            <person name="Wu S.S."/>
            <person name="Zhou Z."/>
            <person name="Hsiao Y.Y."/>
            <person name="Wu W.L."/>
            <person name="Chen Y.Y."/>
            <person name="Lin Y.F."/>
            <person name="Hsu J.L."/>
            <person name="Li C.Y."/>
            <person name="Wang Z.W."/>
            <person name="Zhao X."/>
            <person name="Zhong W.Y."/>
            <person name="Ma X.K."/>
            <person name="Ma L."/>
            <person name="Huang J."/>
            <person name="Chen G.Z."/>
            <person name="Huang M.Z."/>
            <person name="Huang L."/>
            <person name="Peng D.H."/>
            <person name="Luo Y.B."/>
            <person name="Zou S.Q."/>
            <person name="Chen S.P."/>
            <person name="Lan S."/>
            <person name="Tsai W.C."/>
            <person name="Van de Peer Y."/>
            <person name="Liu Z.J."/>
        </authorList>
    </citation>
    <scope>NUCLEOTIDE SEQUENCE [LARGE SCALE GENOMIC DNA]</scope>
    <source>
        <strain evidence="5">Lor288</strain>
    </source>
</reference>
<feature type="signal peptide" evidence="4">
    <location>
        <begin position="1"/>
        <end position="21"/>
    </location>
</feature>